<proteinExistence type="predicted"/>
<dbReference type="PANTHER" id="PTHR33625">
    <property type="entry name" value="OS08G0179900 PROTEIN"/>
    <property type="match status" value="1"/>
</dbReference>
<protein>
    <submittedName>
        <fullName evidence="2">Uncharacterized protein</fullName>
    </submittedName>
</protein>
<dbReference type="PANTHER" id="PTHR33625:SF3">
    <property type="entry name" value="OS04G0550700 PROTEIN"/>
    <property type="match status" value="1"/>
</dbReference>
<keyword evidence="3" id="KW-1185">Reference proteome</keyword>
<reference evidence="2" key="1">
    <citation type="submission" date="2020-06" db="EMBL/GenBank/DDBJ databases">
        <authorList>
            <person name="Li T."/>
            <person name="Hu X."/>
            <person name="Zhang T."/>
            <person name="Song X."/>
            <person name="Zhang H."/>
            <person name="Dai N."/>
            <person name="Sheng W."/>
            <person name="Hou X."/>
            <person name="Wei L."/>
        </authorList>
    </citation>
    <scope>NUCLEOTIDE SEQUENCE</scope>
    <source>
        <strain evidence="2">3651</strain>
        <tissue evidence="2">Leaf</tissue>
    </source>
</reference>
<dbReference type="AlphaFoldDB" id="A0AAE1YK06"/>
<dbReference type="Proteomes" id="UP001293254">
    <property type="component" value="Unassembled WGS sequence"/>
</dbReference>
<comment type="caution">
    <text evidence="2">The sequence shown here is derived from an EMBL/GenBank/DDBJ whole genome shotgun (WGS) entry which is preliminary data.</text>
</comment>
<evidence type="ECO:0000313" key="3">
    <source>
        <dbReference type="Proteomes" id="UP001293254"/>
    </source>
</evidence>
<feature type="compositionally biased region" description="Gly residues" evidence="1">
    <location>
        <begin position="1"/>
        <end position="24"/>
    </location>
</feature>
<organism evidence="2 3">
    <name type="scientific">Sesamum alatum</name>
    <dbReference type="NCBI Taxonomy" id="300844"/>
    <lineage>
        <taxon>Eukaryota</taxon>
        <taxon>Viridiplantae</taxon>
        <taxon>Streptophyta</taxon>
        <taxon>Embryophyta</taxon>
        <taxon>Tracheophyta</taxon>
        <taxon>Spermatophyta</taxon>
        <taxon>Magnoliopsida</taxon>
        <taxon>eudicotyledons</taxon>
        <taxon>Gunneridae</taxon>
        <taxon>Pentapetalae</taxon>
        <taxon>asterids</taxon>
        <taxon>lamiids</taxon>
        <taxon>Lamiales</taxon>
        <taxon>Pedaliaceae</taxon>
        <taxon>Sesamum</taxon>
    </lineage>
</organism>
<feature type="region of interest" description="Disordered" evidence="1">
    <location>
        <begin position="1"/>
        <end position="95"/>
    </location>
</feature>
<name>A0AAE1YK06_9LAMI</name>
<evidence type="ECO:0000256" key="1">
    <source>
        <dbReference type="SAM" id="MobiDB-lite"/>
    </source>
</evidence>
<reference evidence="2" key="2">
    <citation type="journal article" date="2024" name="Plant">
        <title>Genomic evolution and insights into agronomic trait innovations of Sesamum species.</title>
        <authorList>
            <person name="Miao H."/>
            <person name="Wang L."/>
            <person name="Qu L."/>
            <person name="Liu H."/>
            <person name="Sun Y."/>
            <person name="Le M."/>
            <person name="Wang Q."/>
            <person name="Wei S."/>
            <person name="Zheng Y."/>
            <person name="Lin W."/>
            <person name="Duan Y."/>
            <person name="Cao H."/>
            <person name="Xiong S."/>
            <person name="Wang X."/>
            <person name="Wei L."/>
            <person name="Li C."/>
            <person name="Ma Q."/>
            <person name="Ju M."/>
            <person name="Zhao R."/>
            <person name="Li G."/>
            <person name="Mu C."/>
            <person name="Tian Q."/>
            <person name="Mei H."/>
            <person name="Zhang T."/>
            <person name="Gao T."/>
            <person name="Zhang H."/>
        </authorList>
    </citation>
    <scope>NUCLEOTIDE SEQUENCE</scope>
    <source>
        <strain evidence="2">3651</strain>
    </source>
</reference>
<evidence type="ECO:0000313" key="2">
    <source>
        <dbReference type="EMBL" id="KAK4431665.1"/>
    </source>
</evidence>
<accession>A0AAE1YK06</accession>
<gene>
    <name evidence="2" type="ORF">Salat_0928600</name>
</gene>
<feature type="compositionally biased region" description="Low complexity" evidence="1">
    <location>
        <begin position="68"/>
        <end position="86"/>
    </location>
</feature>
<dbReference type="EMBL" id="JACGWO010000003">
    <property type="protein sequence ID" value="KAK4431665.1"/>
    <property type="molecule type" value="Genomic_DNA"/>
</dbReference>
<sequence length="367" mass="39347">MRRSFGGGGGGGGMGGGSARGGGMLRTVQRAIRAGGGGGGGAPPDPSSPSAIAAANSRKAKYSNEKLASTPNTALTLSSSTSGGPNNDDNRGPSAFSSLINLPVYADSGAGALAWGSCSSPTRSDDLEWECLDWSEDERRREDFVFGTVPSRDEVSHAVSSLQQVLGSSSFGYFPKEKLTEDTEKDAHDEDSRMKGFEGMISSSESEADWVEPSLTIYNSRMLQQPHGSHRVYDAFHLLQTEPSVQRMVLSLSSDRAVWDAVLNNEVVKELRGSICQADEDEDGGEKKESDDSNPVKDVLSWVFVNAKANIIQLIDKITKLLNEVFHPSGEEKKGNIVDPFEEKVKTSLFISVIVLLIVVVTRAQNA</sequence>